<evidence type="ECO:0000313" key="2">
    <source>
        <dbReference type="EMBL" id="PWN86892.1"/>
    </source>
</evidence>
<evidence type="ECO:0000313" key="3">
    <source>
        <dbReference type="Proteomes" id="UP000245768"/>
    </source>
</evidence>
<dbReference type="InterPro" id="IPR051540">
    <property type="entry name" value="S-2-haloacid_dehalogenase"/>
</dbReference>
<name>A0A316YC93_9BASI</name>
<protein>
    <submittedName>
        <fullName evidence="2">Haloacid dehalogenase</fullName>
    </submittedName>
</protein>
<proteinExistence type="predicted"/>
<accession>A0A316YC93</accession>
<dbReference type="InterPro" id="IPR023198">
    <property type="entry name" value="PGP-like_dom2"/>
</dbReference>
<dbReference type="GO" id="GO:0016787">
    <property type="term" value="F:hydrolase activity"/>
    <property type="evidence" value="ECO:0007669"/>
    <property type="project" value="UniProtKB-KW"/>
</dbReference>
<dbReference type="PANTHER" id="PTHR43316:SF4">
    <property type="entry name" value="ACID DEHALOGENASE, PUTATIVE (AFU_ORTHOLOGUE AFUA_8G05870)-RELATED"/>
    <property type="match status" value="1"/>
</dbReference>
<dbReference type="InterPro" id="IPR036412">
    <property type="entry name" value="HAD-like_sf"/>
</dbReference>
<dbReference type="SUPFAM" id="SSF56784">
    <property type="entry name" value="HAD-like"/>
    <property type="match status" value="1"/>
</dbReference>
<gene>
    <name evidence="2" type="ORF">FA10DRAFT_273465</name>
</gene>
<dbReference type="AlphaFoldDB" id="A0A316YC93"/>
<dbReference type="RefSeq" id="XP_025374090.1">
    <property type="nucleotide sequence ID" value="XM_025523168.1"/>
</dbReference>
<dbReference type="GeneID" id="37045084"/>
<dbReference type="Pfam" id="PF00702">
    <property type="entry name" value="Hydrolase"/>
    <property type="match status" value="1"/>
</dbReference>
<dbReference type="Proteomes" id="UP000245768">
    <property type="component" value="Unassembled WGS sequence"/>
</dbReference>
<dbReference type="PANTHER" id="PTHR43316">
    <property type="entry name" value="HYDROLASE, HALOACID DELAHOGENASE-RELATED"/>
    <property type="match status" value="1"/>
</dbReference>
<dbReference type="STRING" id="215250.A0A316YC93"/>
<dbReference type="EMBL" id="KZ819642">
    <property type="protein sequence ID" value="PWN86892.1"/>
    <property type="molecule type" value="Genomic_DNA"/>
</dbReference>
<dbReference type="Gene3D" id="1.10.150.240">
    <property type="entry name" value="Putative phosphatase, domain 2"/>
    <property type="match status" value="1"/>
</dbReference>
<organism evidence="2 3">
    <name type="scientific">Acaromyces ingoldii</name>
    <dbReference type="NCBI Taxonomy" id="215250"/>
    <lineage>
        <taxon>Eukaryota</taxon>
        <taxon>Fungi</taxon>
        <taxon>Dikarya</taxon>
        <taxon>Basidiomycota</taxon>
        <taxon>Ustilaginomycotina</taxon>
        <taxon>Exobasidiomycetes</taxon>
        <taxon>Exobasidiales</taxon>
        <taxon>Cryptobasidiaceae</taxon>
        <taxon>Acaromyces</taxon>
    </lineage>
</organism>
<dbReference type="Gene3D" id="3.40.50.1000">
    <property type="entry name" value="HAD superfamily/HAD-like"/>
    <property type="match status" value="1"/>
</dbReference>
<evidence type="ECO:0000256" key="1">
    <source>
        <dbReference type="ARBA" id="ARBA00022801"/>
    </source>
</evidence>
<sequence>MPSVIFTYDNGRKALQERLGDKLAKEGLPAQLLMYAWVTSTERDYSYLSQIKQYKPFIEIMRHSFTRLLYQAGAKDAASLCTPDDMEYILAEYKQLKPREGLAEMMDLLRTSGFEVWCCTDANQDRVKGYFDSAGIDMPLERILSADEIRAGKPEAAVYQWAMGKASSLRPGEKNIFAASHAWDVAAARSAGFEIAYCTAYEYDPCEAIYGAMDIIEPDLASLGKAIVAKYGAAK</sequence>
<dbReference type="InterPro" id="IPR023214">
    <property type="entry name" value="HAD_sf"/>
</dbReference>
<keyword evidence="3" id="KW-1185">Reference proteome</keyword>
<dbReference type="OrthoDB" id="2363873at2759"/>
<reference evidence="2 3" key="1">
    <citation type="journal article" date="2018" name="Mol. Biol. Evol.">
        <title>Broad Genomic Sampling Reveals a Smut Pathogenic Ancestry of the Fungal Clade Ustilaginomycotina.</title>
        <authorList>
            <person name="Kijpornyongpan T."/>
            <person name="Mondo S.J."/>
            <person name="Barry K."/>
            <person name="Sandor L."/>
            <person name="Lee J."/>
            <person name="Lipzen A."/>
            <person name="Pangilinan J."/>
            <person name="LaButti K."/>
            <person name="Hainaut M."/>
            <person name="Henrissat B."/>
            <person name="Grigoriev I.V."/>
            <person name="Spatafora J.W."/>
            <person name="Aime M.C."/>
        </authorList>
    </citation>
    <scope>NUCLEOTIDE SEQUENCE [LARGE SCALE GENOMIC DNA]</scope>
    <source>
        <strain evidence="2 3">MCA 4198</strain>
    </source>
</reference>
<keyword evidence="1" id="KW-0378">Hydrolase</keyword>
<dbReference type="InParanoid" id="A0A316YC93"/>